<keyword evidence="1" id="KW-1133">Transmembrane helix</keyword>
<evidence type="ECO:0000313" key="3">
    <source>
        <dbReference type="Proteomes" id="UP000318017"/>
    </source>
</evidence>
<gene>
    <name evidence="2" type="ORF">Q31a_52100</name>
</gene>
<accession>A0A518GE06</accession>
<name>A0A518GE06_9BACT</name>
<feature type="transmembrane region" description="Helical" evidence="1">
    <location>
        <begin position="79"/>
        <end position="105"/>
    </location>
</feature>
<dbReference type="EMBL" id="CP036298">
    <property type="protein sequence ID" value="QDV26831.1"/>
    <property type="molecule type" value="Genomic_DNA"/>
</dbReference>
<reference evidence="2 3" key="1">
    <citation type="submission" date="2019-02" db="EMBL/GenBank/DDBJ databases">
        <title>Deep-cultivation of Planctomycetes and their phenomic and genomic characterization uncovers novel biology.</title>
        <authorList>
            <person name="Wiegand S."/>
            <person name="Jogler M."/>
            <person name="Boedeker C."/>
            <person name="Pinto D."/>
            <person name="Vollmers J."/>
            <person name="Rivas-Marin E."/>
            <person name="Kohn T."/>
            <person name="Peeters S.H."/>
            <person name="Heuer A."/>
            <person name="Rast P."/>
            <person name="Oberbeckmann S."/>
            <person name="Bunk B."/>
            <person name="Jeske O."/>
            <person name="Meyerdierks A."/>
            <person name="Storesund J.E."/>
            <person name="Kallscheuer N."/>
            <person name="Luecker S."/>
            <person name="Lage O.M."/>
            <person name="Pohl T."/>
            <person name="Merkel B.J."/>
            <person name="Hornburger P."/>
            <person name="Mueller R.-W."/>
            <person name="Bruemmer F."/>
            <person name="Labrenz M."/>
            <person name="Spormann A.M."/>
            <person name="Op den Camp H."/>
            <person name="Overmann J."/>
            <person name="Amann R."/>
            <person name="Jetten M.S.M."/>
            <person name="Mascher T."/>
            <person name="Medema M.H."/>
            <person name="Devos D.P."/>
            <person name="Kaster A.-K."/>
            <person name="Ovreas L."/>
            <person name="Rohde M."/>
            <person name="Galperin M.Y."/>
            <person name="Jogler C."/>
        </authorList>
    </citation>
    <scope>NUCLEOTIDE SEQUENCE [LARGE SCALE GENOMIC DNA]</scope>
    <source>
        <strain evidence="2 3">Q31a</strain>
    </source>
</reference>
<proteinExistence type="predicted"/>
<dbReference type="AlphaFoldDB" id="A0A518GE06"/>
<organism evidence="2 3">
    <name type="scientific">Aureliella helgolandensis</name>
    <dbReference type="NCBI Taxonomy" id="2527968"/>
    <lineage>
        <taxon>Bacteria</taxon>
        <taxon>Pseudomonadati</taxon>
        <taxon>Planctomycetota</taxon>
        <taxon>Planctomycetia</taxon>
        <taxon>Pirellulales</taxon>
        <taxon>Pirellulaceae</taxon>
        <taxon>Aureliella</taxon>
    </lineage>
</organism>
<protein>
    <submittedName>
        <fullName evidence="2">Uncharacterized protein</fullName>
    </submittedName>
</protein>
<evidence type="ECO:0000313" key="2">
    <source>
        <dbReference type="EMBL" id="QDV26831.1"/>
    </source>
</evidence>
<keyword evidence="3" id="KW-1185">Reference proteome</keyword>
<sequence length="115" mass="12323">MLDRIQGIWQARQCRWLAGGITAGSAALDARRIGAAVSSFSIVAPARSKADFQPRNRREMRKEGLESCSSGSSLGFELFAYFASFAVILFFLVAENAICGVANLAGTTLTPSCRS</sequence>
<keyword evidence="1" id="KW-0812">Transmembrane</keyword>
<keyword evidence="1" id="KW-0472">Membrane</keyword>
<dbReference type="KEGG" id="ahel:Q31a_52100"/>
<evidence type="ECO:0000256" key="1">
    <source>
        <dbReference type="SAM" id="Phobius"/>
    </source>
</evidence>
<dbReference type="Proteomes" id="UP000318017">
    <property type="component" value="Chromosome"/>
</dbReference>